<organism evidence="1 2">
    <name type="scientific">Tenebrio molitor</name>
    <name type="common">Yellow mealworm beetle</name>
    <dbReference type="NCBI Taxonomy" id="7067"/>
    <lineage>
        <taxon>Eukaryota</taxon>
        <taxon>Metazoa</taxon>
        <taxon>Ecdysozoa</taxon>
        <taxon>Arthropoda</taxon>
        <taxon>Hexapoda</taxon>
        <taxon>Insecta</taxon>
        <taxon>Pterygota</taxon>
        <taxon>Neoptera</taxon>
        <taxon>Endopterygota</taxon>
        <taxon>Coleoptera</taxon>
        <taxon>Polyphaga</taxon>
        <taxon>Cucujiformia</taxon>
        <taxon>Tenebrionidae</taxon>
        <taxon>Tenebrio</taxon>
    </lineage>
</organism>
<gene>
    <name evidence="1" type="ORF">GEV33_003450</name>
</gene>
<sequence>MDSDVADFVSRFHNLEGKTFEEKKKKLYFLMNDLPKNEDGLVAALVPSNHLEERFRVEILLKLERLPELLLILRSGKKCLISRVLRDKGFCKTVAELLDEYSAGFVDYIFAFMSYGSRISFISKLAIYGTTLDKLYDDLVARYGFQIGSLLLLGCSATKIEEVMRTNKIKFSPKQLILLYEKHLPLFLLYLEQDHLNPDPNVLKYIVRRDIEDFLKVSERFFVVTSIGKRTTKKLLTNHKDLMVTNAETFSFSLHMKSVAKVLNQDDFKSFYLNSFPKTLNCLENRPLDGFYKVRKSLGKRYYQLFKEGVEKTYNRSLYTLPHWVDDDLIAIMEPEEKQKWFQIKQNNSTETDLLKYLVPRCESIRAIKHKIDAASTTESLEHLLELLLVVCKINNDLDLLAEVQEYVYSIQKDGDVNVTVSFLCKLRNHFDLEDLGEAHWKFINLFVEVLHEEEVNLYGFLIKYLEFLFRNGRLNDEEICRQRKSVKSVFRGKSTKMDKDLEKFLLSRCVPLMPFLVENHEKLELYDLSLLNSILQWNKTHPTDQICVFDEPRLLESFRKSVLLAIDTDNFVEELKPLISILQNVICTREVSTFRDEAIQSYFVLSRPFYNLTVDSWLLKYQPEAVTLNIDKFHDHLVSECDLNEERCECAITRRYRREVEVARRLKHCEYLLRSKTVQYCIGKLRSHEANRNDGVNVEALFRILSLIMPPRRFVDLIGQFYFPAITSTPTKTKMEKHMTRVITTSTKCLADVTLIPVLLKRFRSQHLRNSFNHLCYELPEDQLTSFVGNLLWNDFAMTRQIIRLLFSVGNVQHVTSLIALFSTCEIDVDLHRGMYELLLKYLSKNPSDECWGNVKNYVEVLLHKHTNKSLVSVVFDVKRIPQKYQDAHVIFLWKEVKKNRDLSGGVRVLLSSITPELCQKLPLQFFLEVLSSDSFQGCQNSVSNYLRAVLRSTDRPNEVFAWIFHFVLLIKEGKIQFLDGRRSVAVISTFVSNFLKSVIGTDRNNRDIFNIFFKKWCDMFTVVETLDEFFQLAFASYYFNSGVRLLQLSPDLMHFVKGVAQKFGILVVQDFATGLKRALKHFHDCDDDSEEFFLFCLDLLRIADDLAGFNLVVNLLPGREPSRNGPKGLLWKIIQHLQEVPDETVEMLVNFYVLDMQGDPED</sequence>
<accession>A0A8J6HSB1</accession>
<reference evidence="1" key="2">
    <citation type="submission" date="2021-08" db="EMBL/GenBank/DDBJ databases">
        <authorList>
            <person name="Eriksson T."/>
        </authorList>
    </citation>
    <scope>NUCLEOTIDE SEQUENCE</scope>
    <source>
        <strain evidence="1">Stoneville</strain>
        <tissue evidence="1">Whole head</tissue>
    </source>
</reference>
<evidence type="ECO:0000313" key="2">
    <source>
        <dbReference type="Proteomes" id="UP000719412"/>
    </source>
</evidence>
<dbReference type="AlphaFoldDB" id="A0A8J6HSB1"/>
<dbReference type="Proteomes" id="UP000719412">
    <property type="component" value="Unassembled WGS sequence"/>
</dbReference>
<keyword evidence="2" id="KW-1185">Reference proteome</keyword>
<name>A0A8J6HSB1_TENMO</name>
<dbReference type="EMBL" id="JABDTM020014773">
    <property type="protein sequence ID" value="KAH0819343.1"/>
    <property type="molecule type" value="Genomic_DNA"/>
</dbReference>
<reference evidence="1" key="1">
    <citation type="journal article" date="2020" name="J Insects Food Feed">
        <title>The yellow mealworm (Tenebrio molitor) genome: a resource for the emerging insects as food and feed industry.</title>
        <authorList>
            <person name="Eriksson T."/>
            <person name="Andere A."/>
            <person name="Kelstrup H."/>
            <person name="Emery V."/>
            <person name="Picard C."/>
        </authorList>
    </citation>
    <scope>NUCLEOTIDE SEQUENCE</scope>
    <source>
        <strain evidence="1">Stoneville</strain>
        <tissue evidence="1">Whole head</tissue>
    </source>
</reference>
<evidence type="ECO:0000313" key="1">
    <source>
        <dbReference type="EMBL" id="KAH0819343.1"/>
    </source>
</evidence>
<proteinExistence type="predicted"/>
<comment type="caution">
    <text evidence="1">The sequence shown here is derived from an EMBL/GenBank/DDBJ whole genome shotgun (WGS) entry which is preliminary data.</text>
</comment>
<protein>
    <submittedName>
        <fullName evidence="1">Uncharacterized protein</fullName>
    </submittedName>
</protein>